<dbReference type="EMBL" id="QETF01000005">
    <property type="protein sequence ID" value="PWG17481.1"/>
    <property type="molecule type" value="Genomic_DNA"/>
</dbReference>
<name>A0A2V1P4Q8_9RHOB</name>
<keyword evidence="1" id="KW-1133">Transmembrane helix</keyword>
<proteinExistence type="predicted"/>
<keyword evidence="1" id="KW-0812">Transmembrane</keyword>
<reference evidence="3" key="1">
    <citation type="submission" date="2018-05" db="EMBL/GenBank/DDBJ databases">
        <authorList>
            <person name="Du Z."/>
            <person name="Wang X."/>
        </authorList>
    </citation>
    <scope>NUCLEOTIDE SEQUENCE [LARGE SCALE GENOMIC DNA]</scope>
    <source>
        <strain evidence="3">WDS4C29</strain>
    </source>
</reference>
<evidence type="ECO:0000256" key="1">
    <source>
        <dbReference type="SAM" id="Phobius"/>
    </source>
</evidence>
<dbReference type="Proteomes" id="UP000245293">
    <property type="component" value="Unassembled WGS sequence"/>
</dbReference>
<accession>A0A2V1P4Q8</accession>
<dbReference type="RefSeq" id="WP_109387957.1">
    <property type="nucleotide sequence ID" value="NZ_QETF01000005.1"/>
</dbReference>
<protein>
    <submittedName>
        <fullName evidence="2">Uncharacterized protein</fullName>
    </submittedName>
</protein>
<keyword evidence="3" id="KW-1185">Reference proteome</keyword>
<comment type="caution">
    <text evidence="2">The sequence shown here is derived from an EMBL/GenBank/DDBJ whole genome shotgun (WGS) entry which is preliminary data.</text>
</comment>
<feature type="transmembrane region" description="Helical" evidence="1">
    <location>
        <begin position="12"/>
        <end position="29"/>
    </location>
</feature>
<feature type="transmembrane region" description="Helical" evidence="1">
    <location>
        <begin position="70"/>
        <end position="88"/>
    </location>
</feature>
<dbReference type="OrthoDB" id="7652025at2"/>
<gene>
    <name evidence="2" type="ORF">DFK10_06895</name>
</gene>
<organism evidence="2 3">
    <name type="scientific">Salibaculum griseiflavum</name>
    <dbReference type="NCBI Taxonomy" id="1914409"/>
    <lineage>
        <taxon>Bacteria</taxon>
        <taxon>Pseudomonadati</taxon>
        <taxon>Pseudomonadota</taxon>
        <taxon>Alphaproteobacteria</taxon>
        <taxon>Rhodobacterales</taxon>
        <taxon>Roseobacteraceae</taxon>
        <taxon>Salibaculum</taxon>
    </lineage>
</organism>
<dbReference type="AlphaFoldDB" id="A0A2V1P4Q8"/>
<keyword evidence="1" id="KW-0472">Membrane</keyword>
<feature type="transmembrane region" description="Helical" evidence="1">
    <location>
        <begin position="41"/>
        <end position="58"/>
    </location>
</feature>
<evidence type="ECO:0000313" key="3">
    <source>
        <dbReference type="Proteomes" id="UP000245293"/>
    </source>
</evidence>
<sequence>MGTLPPELKILILNAAALAVAYLGIYPSMPRITLPRLLRQDLALSVLLLVVAGLLFAGSGTRFSLLLFETNWWVFTLLTAGLMEWPLFMRFCKRHGIDPFSDDAWRDGD</sequence>
<evidence type="ECO:0000313" key="2">
    <source>
        <dbReference type="EMBL" id="PWG17481.1"/>
    </source>
</evidence>